<dbReference type="Gene3D" id="3.30.70.3220">
    <property type="match status" value="1"/>
</dbReference>
<feature type="domain" description="Protein export membrane protein SecD/SecF C-terminal" evidence="11">
    <location>
        <begin position="479"/>
        <end position="650"/>
    </location>
</feature>
<feature type="transmembrane region" description="Helical" evidence="9">
    <location>
        <begin position="592"/>
        <end position="616"/>
    </location>
</feature>
<feature type="domain" description="Protein export membrane protein SecD/SecF C-terminal" evidence="11">
    <location>
        <begin position="800"/>
        <end position="978"/>
    </location>
</feature>
<proteinExistence type="inferred from homology"/>
<keyword evidence="6 9" id="KW-1133">Transmembrane helix</keyword>
<evidence type="ECO:0000259" key="11">
    <source>
        <dbReference type="Pfam" id="PF02355"/>
    </source>
</evidence>
<dbReference type="HAMAP" id="MF_01463_B">
    <property type="entry name" value="SecD_B"/>
    <property type="match status" value="1"/>
</dbReference>
<feature type="transmembrane region" description="Helical" evidence="9">
    <location>
        <begin position="628"/>
        <end position="647"/>
    </location>
</feature>
<dbReference type="Pfam" id="PF07549">
    <property type="entry name" value="Sec_GG"/>
    <property type="match status" value="1"/>
</dbReference>
<comment type="similarity">
    <text evidence="9">Belongs to the SecD/SecF family. SecD subfamily.</text>
</comment>
<dbReference type="GO" id="GO:0015450">
    <property type="term" value="F:protein-transporting ATPase activity"/>
    <property type="evidence" value="ECO:0007669"/>
    <property type="project" value="InterPro"/>
</dbReference>
<evidence type="ECO:0000259" key="13">
    <source>
        <dbReference type="Pfam" id="PF22599"/>
    </source>
</evidence>
<dbReference type="InterPro" id="IPR022646">
    <property type="entry name" value="SecD/SecF_CS"/>
</dbReference>
<feature type="transmembrane region" description="Helical" evidence="9">
    <location>
        <begin position="820"/>
        <end position="837"/>
    </location>
</feature>
<dbReference type="Pfam" id="PF21760">
    <property type="entry name" value="SecD_1st"/>
    <property type="match status" value="1"/>
</dbReference>
<dbReference type="PANTHER" id="PTHR30081">
    <property type="entry name" value="PROTEIN-EXPORT MEMBRANE PROTEIN SEC"/>
    <property type="match status" value="1"/>
</dbReference>
<evidence type="ECO:0000256" key="10">
    <source>
        <dbReference type="HAMAP-Rule" id="MF_01464"/>
    </source>
</evidence>
<dbReference type="InterPro" id="IPR048631">
    <property type="entry name" value="SecD_1st"/>
</dbReference>
<feature type="transmembrane region" description="Helical" evidence="9">
    <location>
        <begin position="844"/>
        <end position="867"/>
    </location>
</feature>
<evidence type="ECO:0000256" key="7">
    <source>
        <dbReference type="ARBA" id="ARBA00023010"/>
    </source>
</evidence>
<dbReference type="Gene3D" id="3.30.1360.200">
    <property type="match status" value="1"/>
</dbReference>
<dbReference type="InterPro" id="IPR022645">
    <property type="entry name" value="SecD/SecF_bac"/>
</dbReference>
<gene>
    <name evidence="9" type="primary">secD</name>
    <name evidence="10" type="synonym">secF</name>
    <name evidence="14" type="ORF">FEE95_00585</name>
</gene>
<feature type="transmembrane region" description="Helical" evidence="9">
    <location>
        <begin position="953"/>
        <end position="977"/>
    </location>
</feature>
<keyword evidence="4 9" id="KW-0812">Transmembrane</keyword>
<dbReference type="FunFam" id="1.20.1640.10:FF:000004">
    <property type="entry name" value="Protein translocase subunit SecD"/>
    <property type="match status" value="1"/>
</dbReference>
<keyword evidence="5 9" id="KW-0653">Protein transport</keyword>
<evidence type="ECO:0000313" key="14">
    <source>
        <dbReference type="EMBL" id="TMM57958.1"/>
    </source>
</evidence>
<dbReference type="InterPro" id="IPR048634">
    <property type="entry name" value="SecD_SecF_C"/>
</dbReference>
<evidence type="ECO:0000256" key="5">
    <source>
        <dbReference type="ARBA" id="ARBA00022927"/>
    </source>
</evidence>
<comment type="subunit">
    <text evidence="9">Forms a complex with SecF. Part of the essential Sec protein translocation apparatus which comprises SecA, SecYEG and auxiliary proteins SecDF. Other proteins may also be involved.</text>
</comment>
<accession>A0A5S3PSS3</accession>
<dbReference type="GO" id="GO:0065002">
    <property type="term" value="P:intracellular protein transmembrane transport"/>
    <property type="evidence" value="ECO:0007669"/>
    <property type="project" value="UniProtKB-UniRule"/>
</dbReference>
<feature type="transmembrane region" description="Helical" evidence="9">
    <location>
        <begin position="524"/>
        <end position="544"/>
    </location>
</feature>
<dbReference type="Proteomes" id="UP000310314">
    <property type="component" value="Unassembled WGS sequence"/>
</dbReference>
<keyword evidence="15" id="KW-1185">Reference proteome</keyword>
<feature type="transmembrane region" description="Helical" evidence="9">
    <location>
        <begin position="500"/>
        <end position="517"/>
    </location>
</feature>
<reference evidence="14 15" key="1">
    <citation type="submission" date="2019-05" db="EMBL/GenBank/DDBJ databases">
        <authorList>
            <person name="Zhang J.-Y."/>
            <person name="Feg X."/>
            <person name="Du Z.-J."/>
        </authorList>
    </citation>
    <scope>NUCLEOTIDE SEQUENCE [LARGE SCALE GENOMIC DNA]</scope>
    <source>
        <strain evidence="14 15">RZ26</strain>
    </source>
</reference>
<evidence type="ECO:0000256" key="9">
    <source>
        <dbReference type="HAMAP-Rule" id="MF_01463"/>
    </source>
</evidence>
<dbReference type="Pfam" id="PF02355">
    <property type="entry name" value="SecD_SecF_C"/>
    <property type="match status" value="2"/>
</dbReference>
<comment type="function">
    <text evidence="9">Part of the Sec protein translocase complex. Interacts with the SecYEG preprotein conducting channel. SecDF uses the proton motive force (PMF) to complete protein translocation after the ATP-dependent function of SecA.</text>
</comment>
<keyword evidence="3 9" id="KW-1003">Cell membrane</keyword>
<dbReference type="NCBIfam" id="NF009585">
    <property type="entry name" value="PRK13024.1-5"/>
    <property type="match status" value="1"/>
</dbReference>
<evidence type="ECO:0000256" key="3">
    <source>
        <dbReference type="ARBA" id="ARBA00022475"/>
    </source>
</evidence>
<dbReference type="Pfam" id="PF22599">
    <property type="entry name" value="SecDF_P1_head"/>
    <property type="match status" value="1"/>
</dbReference>
<name>A0A5S3PSS3_9FLAO</name>
<feature type="transmembrane region" description="Helical" evidence="9">
    <location>
        <begin position="879"/>
        <end position="899"/>
    </location>
</feature>
<dbReference type="InterPro" id="IPR005665">
    <property type="entry name" value="SecF_bac"/>
</dbReference>
<dbReference type="Gene3D" id="1.20.1640.10">
    <property type="entry name" value="Multidrug efflux transporter AcrB transmembrane domain"/>
    <property type="match status" value="2"/>
</dbReference>
<feature type="transmembrane region" description="Helical" evidence="9">
    <location>
        <begin position="929"/>
        <end position="947"/>
    </location>
</feature>
<dbReference type="HAMAP" id="MF_01464_B">
    <property type="entry name" value="SecF_B"/>
    <property type="match status" value="1"/>
</dbReference>
<keyword evidence="7 9" id="KW-0811">Translocation</keyword>
<dbReference type="SUPFAM" id="SSF82866">
    <property type="entry name" value="Multidrug efflux transporter AcrB transmembrane domain"/>
    <property type="match status" value="2"/>
</dbReference>
<feature type="transmembrane region" description="Helical" evidence="9">
    <location>
        <begin position="682"/>
        <end position="699"/>
    </location>
</feature>
<comment type="subunit">
    <text evidence="10">Forms a complex with SecD. Part of the essential Sec protein translocation apparatus which comprises SecA, SecYEG and auxiliary proteins SecDF. Other proteins may also be involved.</text>
</comment>
<dbReference type="RefSeq" id="WP_138655890.1">
    <property type="nucleotide sequence ID" value="NZ_VATY01000001.1"/>
</dbReference>
<sequence length="992" mass="108192">MQNKGLIKLFAFLFGLVSIYQLSFTFITNKVEDDAKAYAVKQVPSANDSETLDKQNQLVAKYLDSIGQNKQWGFTTYNDAKKSELIKGLDLEGGINVILQISIKDILRGLADNSKNVVFNKALADADELSKNSDDTYLDLFFEAFDKIKGDTKLASPEIFANKGLSEQINFQMTDSEVKPILLTKIDEAVVSAFEVLRERIDGFGVTQPNIQRLGTSGRVLIEMPGAKDVDRVKKLISETAELQFWETHRPNNPSFSQFIIQANEKLKSIVDIKPVEEEVKPESELDSLLSDVTSDSLDLTQQVNPLLDILGPPKGGTYAVFSAAIKDTATINSYLRMPEVLRLLPNDIQFTKFAWERAATEDEEILNLFALQSNRDGIPRMSGDVISDARGDFGMDGKPVVTMNMNSKGAKDWQELTSDANLNDTGIAVVLDDKVYTAPGCSVVGGISGGNTEISGTFTVTETKDIANVLRAGKLPATAEIIQSEIVGPSLGQEAIDSGLMSFIIAMIIVLVWMVFYYGKAGLFADIALLFNILLIFGVLTNIEAVLTLPGIAGIVLTIGMSVDANVLIFERIKEELKKGKGKGQAVADGFSNALSSILDANITTGLTALILLVFGSGPIKGFATTLLIGIATSLFTAIFITRLLVDWYISGKGRTLDFSTALTKNLFQNININFLGKRKIAYVLSAILVGVGLFSLFTQGLQQGVDFVGGRSYQVRFEKSVNPSEIASELNDVFGSGTNVKTFGEANQIKITTPYKVDVEGIEVDEEINDKLYTSLQKYLPSETSKADFIIGSGDDAIGIMKSMKVGPTIADDIKKNAFLAIIGSLAVVFLYILLRFRKWQFSLGAVTAVFHDVLIVLGIFSIFGTIMPFNMEIDQAFIAAILTVIGYSLNDTVVVFDRIREIIGEKGWRSGENVNLALNSTLSRTLNTSLTTLVVLLAIFVFGGDSLRGFMFAMIIGIIVGTYSSLFIATPVMFDSLKKSVKTGQEEKK</sequence>
<protein>
    <recommendedName>
        <fullName evidence="9 10">Multifunctional fusion protein</fullName>
    </recommendedName>
    <domain>
        <recommendedName>
            <fullName evidence="9">Protein translocase subunit SecD</fullName>
        </recommendedName>
    </domain>
    <domain>
        <recommendedName>
            <fullName evidence="10">Protein-export membrane protein SecF</fullName>
        </recommendedName>
    </domain>
</protein>
<comment type="caution">
    <text evidence="14">The sequence shown here is derived from an EMBL/GenBank/DDBJ whole genome shotgun (WGS) entry which is preliminary data.</text>
</comment>
<dbReference type="NCBIfam" id="TIGR00916">
    <property type="entry name" value="2A0604s01"/>
    <property type="match status" value="2"/>
</dbReference>
<feature type="domain" description="Protein translocase subunit SecDF P1" evidence="12">
    <location>
        <begin position="193"/>
        <end position="248"/>
    </location>
</feature>
<keyword evidence="8 9" id="KW-0472">Membrane</keyword>
<keyword evidence="2 9" id="KW-0813">Transport</keyword>
<evidence type="ECO:0000256" key="2">
    <source>
        <dbReference type="ARBA" id="ARBA00022448"/>
    </source>
</evidence>
<dbReference type="InterPro" id="IPR055344">
    <property type="entry name" value="SecD_SecF_C_bact"/>
</dbReference>
<comment type="subcellular location">
    <subcellularLocation>
        <location evidence="1 9">Cell membrane</location>
        <topology evidence="1 9">Multi-pass membrane protein</topology>
    </subcellularLocation>
</comment>
<comment type="similarity">
    <text evidence="10">Belongs to the SecD/SecF family. SecF subfamily.</text>
</comment>
<dbReference type="GO" id="GO:0043952">
    <property type="term" value="P:protein transport by the Sec complex"/>
    <property type="evidence" value="ECO:0007669"/>
    <property type="project" value="UniProtKB-UniRule"/>
</dbReference>
<feature type="domain" description="SecDF P1 head subdomain" evidence="13">
    <location>
        <begin position="381"/>
        <end position="478"/>
    </location>
</feature>
<dbReference type="InterPro" id="IPR022813">
    <property type="entry name" value="SecD/SecF_arch_bac"/>
</dbReference>
<dbReference type="NCBIfam" id="TIGR01129">
    <property type="entry name" value="secD"/>
    <property type="match status" value="1"/>
</dbReference>
<evidence type="ECO:0000259" key="12">
    <source>
        <dbReference type="Pfam" id="PF21760"/>
    </source>
</evidence>
<evidence type="ECO:0000256" key="4">
    <source>
        <dbReference type="ARBA" id="ARBA00022692"/>
    </source>
</evidence>
<dbReference type="InterPro" id="IPR005791">
    <property type="entry name" value="SecD"/>
</dbReference>
<dbReference type="OrthoDB" id="9805019at2"/>
<evidence type="ECO:0000256" key="1">
    <source>
        <dbReference type="ARBA" id="ARBA00004651"/>
    </source>
</evidence>
<dbReference type="EMBL" id="VATY01000001">
    <property type="protein sequence ID" value="TMM57958.1"/>
    <property type="molecule type" value="Genomic_DNA"/>
</dbReference>
<organism evidence="14 15">
    <name type="scientific">Maribacter algarum</name>
    <name type="common">ex Zhang et al. 2020</name>
    <dbReference type="NCBI Taxonomy" id="2578118"/>
    <lineage>
        <taxon>Bacteria</taxon>
        <taxon>Pseudomonadati</taxon>
        <taxon>Bacteroidota</taxon>
        <taxon>Flavobacteriia</taxon>
        <taxon>Flavobacteriales</taxon>
        <taxon>Flavobacteriaceae</taxon>
        <taxon>Maribacter</taxon>
    </lineage>
</organism>
<evidence type="ECO:0000256" key="6">
    <source>
        <dbReference type="ARBA" id="ARBA00022989"/>
    </source>
</evidence>
<evidence type="ECO:0000256" key="8">
    <source>
        <dbReference type="ARBA" id="ARBA00023136"/>
    </source>
</evidence>
<dbReference type="InterPro" id="IPR054384">
    <property type="entry name" value="SecDF_P1_head"/>
</dbReference>
<dbReference type="PANTHER" id="PTHR30081:SF1">
    <property type="entry name" value="PROTEIN TRANSLOCASE SUBUNIT SECD"/>
    <property type="match status" value="1"/>
</dbReference>
<dbReference type="GO" id="GO:0006605">
    <property type="term" value="P:protein targeting"/>
    <property type="evidence" value="ECO:0007669"/>
    <property type="project" value="UniProtKB-UniRule"/>
</dbReference>
<dbReference type="NCBIfam" id="TIGR00966">
    <property type="entry name" value="transloc_SecF"/>
    <property type="match status" value="1"/>
</dbReference>
<comment type="caution">
    <text evidence="9">Lacks conserved residue(s) required for the propagation of feature annotation.</text>
</comment>
<dbReference type="GO" id="GO:0005886">
    <property type="term" value="C:plasma membrane"/>
    <property type="evidence" value="ECO:0007669"/>
    <property type="project" value="UniProtKB-SubCell"/>
</dbReference>
<evidence type="ECO:0000313" key="15">
    <source>
        <dbReference type="Proteomes" id="UP000310314"/>
    </source>
</evidence>
<dbReference type="AlphaFoldDB" id="A0A5S3PSS3"/>
<dbReference type="PRINTS" id="PR01755">
    <property type="entry name" value="SECFTRNLCASE"/>
</dbReference>
<feature type="transmembrane region" description="Helical" evidence="9">
    <location>
        <begin position="550"/>
        <end position="571"/>
    </location>
</feature>